<evidence type="ECO:0000256" key="2">
    <source>
        <dbReference type="ARBA" id="ARBA00022475"/>
    </source>
</evidence>
<organism evidence="9 10">
    <name type="scientific">Nocardiopsis alba</name>
    <dbReference type="NCBI Taxonomy" id="53437"/>
    <lineage>
        <taxon>Bacteria</taxon>
        <taxon>Bacillati</taxon>
        <taxon>Actinomycetota</taxon>
        <taxon>Actinomycetes</taxon>
        <taxon>Streptosporangiales</taxon>
        <taxon>Nocardiopsidaceae</taxon>
        <taxon>Nocardiopsis</taxon>
    </lineage>
</organism>
<dbReference type="InterPro" id="IPR023845">
    <property type="entry name" value="DUF3817_TM"/>
</dbReference>
<evidence type="ECO:0000313" key="9">
    <source>
        <dbReference type="EMBL" id="MYR34919.1"/>
    </source>
</evidence>
<dbReference type="RefSeq" id="WP_161111779.1">
    <property type="nucleotide sequence ID" value="NZ_JBEXQO010000016.1"/>
</dbReference>
<comment type="subcellular location">
    <subcellularLocation>
        <location evidence="1">Cell membrane</location>
        <topology evidence="1">Multi-pass membrane protein</topology>
    </subcellularLocation>
</comment>
<gene>
    <name evidence="9" type="ORF">GTW20_22340</name>
</gene>
<dbReference type="GO" id="GO:0005886">
    <property type="term" value="C:plasma membrane"/>
    <property type="evidence" value="ECO:0007669"/>
    <property type="project" value="UniProtKB-SubCell"/>
</dbReference>
<feature type="region of interest" description="Disordered" evidence="6">
    <location>
        <begin position="99"/>
        <end position="118"/>
    </location>
</feature>
<accession>A0A7K2IY88</accession>
<dbReference type="PANTHER" id="PTHR40077:SF1">
    <property type="entry name" value="MEMBRANE PROTEIN"/>
    <property type="match status" value="1"/>
</dbReference>
<proteinExistence type="predicted"/>
<sequence length="118" mass="12788">MSLNSLTAPAFRVVAVFEAFTWAGLLVGMYFKYLGNGSELGVQIFGPLHGGAFMVYVAVTLFAAVRLRWGVWPTLVALAASIPPLGTLPADWWLHRTGRLSPGANTKNDRDRSPEPVS</sequence>
<name>A0A7K2IY88_9ACTN</name>
<evidence type="ECO:0000256" key="7">
    <source>
        <dbReference type="SAM" id="Phobius"/>
    </source>
</evidence>
<keyword evidence="2" id="KW-1003">Cell membrane</keyword>
<evidence type="ECO:0000256" key="5">
    <source>
        <dbReference type="ARBA" id="ARBA00023136"/>
    </source>
</evidence>
<evidence type="ECO:0000256" key="6">
    <source>
        <dbReference type="SAM" id="MobiDB-lite"/>
    </source>
</evidence>
<dbReference type="NCBIfam" id="TIGR03954">
    <property type="entry name" value="integ_memb_HG"/>
    <property type="match status" value="1"/>
</dbReference>
<dbReference type="AlphaFoldDB" id="A0A7K2IY88"/>
<evidence type="ECO:0000256" key="4">
    <source>
        <dbReference type="ARBA" id="ARBA00022989"/>
    </source>
</evidence>
<evidence type="ECO:0000256" key="1">
    <source>
        <dbReference type="ARBA" id="ARBA00004651"/>
    </source>
</evidence>
<evidence type="ECO:0000313" key="10">
    <source>
        <dbReference type="Proteomes" id="UP000467124"/>
    </source>
</evidence>
<dbReference type="Proteomes" id="UP000467124">
    <property type="component" value="Unassembled WGS sequence"/>
</dbReference>
<reference evidence="9 10" key="1">
    <citation type="journal article" date="2019" name="Nat. Commun.">
        <title>The antimicrobial potential of Streptomyces from insect microbiomes.</title>
        <authorList>
            <person name="Chevrette M.G."/>
            <person name="Carlson C.M."/>
            <person name="Ortega H.E."/>
            <person name="Thomas C."/>
            <person name="Ananiev G.E."/>
            <person name="Barns K.J."/>
            <person name="Book A.J."/>
            <person name="Cagnazzo J."/>
            <person name="Carlos C."/>
            <person name="Flanigan W."/>
            <person name="Grubbs K.J."/>
            <person name="Horn H.A."/>
            <person name="Hoffmann F.M."/>
            <person name="Klassen J.L."/>
            <person name="Knack J.J."/>
            <person name="Lewin G.R."/>
            <person name="McDonald B.R."/>
            <person name="Muller L."/>
            <person name="Melo W.G.P."/>
            <person name="Pinto-Tomas A.A."/>
            <person name="Schmitz A."/>
            <person name="Wendt-Pienkowski E."/>
            <person name="Wildman S."/>
            <person name="Zhao M."/>
            <person name="Zhang F."/>
            <person name="Bugni T.S."/>
            <person name="Andes D.R."/>
            <person name="Pupo M.T."/>
            <person name="Currie C.R."/>
        </authorList>
    </citation>
    <scope>NUCLEOTIDE SEQUENCE [LARGE SCALE GENOMIC DNA]</scope>
    <source>
        <strain evidence="9 10">SID5840</strain>
    </source>
</reference>
<comment type="caution">
    <text evidence="9">The sequence shown here is derived from an EMBL/GenBank/DDBJ whole genome shotgun (WGS) entry which is preliminary data.</text>
</comment>
<feature type="transmembrane region" description="Helical" evidence="7">
    <location>
        <begin position="12"/>
        <end position="33"/>
    </location>
</feature>
<dbReference type="Pfam" id="PF12823">
    <property type="entry name" value="DUF3817"/>
    <property type="match status" value="1"/>
</dbReference>
<feature type="domain" description="DUF3817" evidence="8">
    <location>
        <begin position="10"/>
        <end position="96"/>
    </location>
</feature>
<feature type="transmembrane region" description="Helical" evidence="7">
    <location>
        <begin position="45"/>
        <end position="65"/>
    </location>
</feature>
<keyword evidence="5 7" id="KW-0472">Membrane</keyword>
<dbReference type="EMBL" id="WWHY01000001">
    <property type="protein sequence ID" value="MYR34919.1"/>
    <property type="molecule type" value="Genomic_DNA"/>
</dbReference>
<evidence type="ECO:0000259" key="8">
    <source>
        <dbReference type="Pfam" id="PF12823"/>
    </source>
</evidence>
<dbReference type="PANTHER" id="PTHR40077">
    <property type="entry name" value="MEMBRANE PROTEIN-RELATED"/>
    <property type="match status" value="1"/>
</dbReference>
<keyword evidence="3 7" id="KW-0812">Transmembrane</keyword>
<protein>
    <submittedName>
        <fullName evidence="9">DUF3817 domain-containing protein</fullName>
    </submittedName>
</protein>
<evidence type="ECO:0000256" key="3">
    <source>
        <dbReference type="ARBA" id="ARBA00022692"/>
    </source>
</evidence>
<keyword evidence="4 7" id="KW-1133">Transmembrane helix</keyword>
<feature type="transmembrane region" description="Helical" evidence="7">
    <location>
        <begin position="71"/>
        <end position="94"/>
    </location>
</feature>
<feature type="compositionally biased region" description="Basic and acidic residues" evidence="6">
    <location>
        <begin position="107"/>
        <end position="118"/>
    </location>
</feature>